<reference evidence="1" key="1">
    <citation type="journal article" date="2018" name="Nat. Plants">
        <title>Whole-genome landscape of Medicago truncatula symbiotic genes.</title>
        <authorList>
            <person name="Pecrix Y."/>
            <person name="Gamas P."/>
            <person name="Carrere S."/>
        </authorList>
    </citation>
    <scope>NUCLEOTIDE SEQUENCE</scope>
    <source>
        <tissue evidence="1">Leaves</tissue>
    </source>
</reference>
<evidence type="ECO:0000313" key="1">
    <source>
        <dbReference type="EMBL" id="RHN82486.1"/>
    </source>
</evidence>
<sequence>MALTLSGSTSMPFWLTMKPRSFPDLTPKVHLLGFKRSLYFLRRWNIFCRYLTWSSSVIDLTIISST</sequence>
<proteinExistence type="predicted"/>
<dbReference type="EMBL" id="PSQE01000001">
    <property type="protein sequence ID" value="RHN82486.1"/>
    <property type="molecule type" value="Genomic_DNA"/>
</dbReference>
<dbReference type="Proteomes" id="UP000265566">
    <property type="component" value="Chromosome 1"/>
</dbReference>
<comment type="caution">
    <text evidence="1">The sequence shown here is derived from an EMBL/GenBank/DDBJ whole genome shotgun (WGS) entry which is preliminary data.</text>
</comment>
<name>A0A396JWD6_MEDTR</name>
<dbReference type="Gramene" id="rna6655">
    <property type="protein sequence ID" value="RHN82486.1"/>
    <property type="gene ID" value="gene6655"/>
</dbReference>
<accession>A0A396JWD6</accession>
<protein>
    <submittedName>
        <fullName evidence="1">Uncharacterized protein</fullName>
    </submittedName>
</protein>
<gene>
    <name evidence="1" type="ORF">MtrunA17_Chr1g0210401</name>
</gene>
<organism evidence="1">
    <name type="scientific">Medicago truncatula</name>
    <name type="common">Barrel medic</name>
    <name type="synonym">Medicago tribuloides</name>
    <dbReference type="NCBI Taxonomy" id="3880"/>
    <lineage>
        <taxon>Eukaryota</taxon>
        <taxon>Viridiplantae</taxon>
        <taxon>Streptophyta</taxon>
        <taxon>Embryophyta</taxon>
        <taxon>Tracheophyta</taxon>
        <taxon>Spermatophyta</taxon>
        <taxon>Magnoliopsida</taxon>
        <taxon>eudicotyledons</taxon>
        <taxon>Gunneridae</taxon>
        <taxon>Pentapetalae</taxon>
        <taxon>rosids</taxon>
        <taxon>fabids</taxon>
        <taxon>Fabales</taxon>
        <taxon>Fabaceae</taxon>
        <taxon>Papilionoideae</taxon>
        <taxon>50 kb inversion clade</taxon>
        <taxon>NPAAA clade</taxon>
        <taxon>Hologalegina</taxon>
        <taxon>IRL clade</taxon>
        <taxon>Trifolieae</taxon>
        <taxon>Medicago</taxon>
    </lineage>
</organism>
<dbReference type="AlphaFoldDB" id="A0A396JWD6"/>